<organism evidence="2 3">
    <name type="scientific">Hypholoma sublateritium (strain FD-334 SS-4)</name>
    <dbReference type="NCBI Taxonomy" id="945553"/>
    <lineage>
        <taxon>Eukaryota</taxon>
        <taxon>Fungi</taxon>
        <taxon>Dikarya</taxon>
        <taxon>Basidiomycota</taxon>
        <taxon>Agaricomycotina</taxon>
        <taxon>Agaricomycetes</taxon>
        <taxon>Agaricomycetidae</taxon>
        <taxon>Agaricales</taxon>
        <taxon>Agaricineae</taxon>
        <taxon>Strophariaceae</taxon>
        <taxon>Hypholoma</taxon>
    </lineage>
</organism>
<proteinExistence type="predicted"/>
<dbReference type="Proteomes" id="UP000054270">
    <property type="component" value="Unassembled WGS sequence"/>
</dbReference>
<accession>A0A0D2NMA3</accession>
<feature type="region of interest" description="Disordered" evidence="1">
    <location>
        <begin position="59"/>
        <end position="104"/>
    </location>
</feature>
<keyword evidence="3" id="KW-1185">Reference proteome</keyword>
<dbReference type="EMBL" id="KN817598">
    <property type="protein sequence ID" value="KJA17821.1"/>
    <property type="molecule type" value="Genomic_DNA"/>
</dbReference>
<sequence length="197" mass="21001">MQKSGYHRPRPRAPATLTTTHPYTTIGKRTIHAWTASAQLHRESEDVRLYSCIPPPSPSDTVAGARSASAPTFDFASPDTIRAAPPPLPLLGSPSAGTSRSRSSARGCVCTCDRAWACGSAGARSGEQAASEDRDNHLSSPAQHHVPRLSPRGWRIKGGGDASSSEFGYALSAQHRPRCRSSCVVNAQASYLQTHNQ</sequence>
<evidence type="ECO:0000313" key="2">
    <source>
        <dbReference type="EMBL" id="KJA17821.1"/>
    </source>
</evidence>
<reference evidence="3" key="1">
    <citation type="submission" date="2014-04" db="EMBL/GenBank/DDBJ databases">
        <title>Evolutionary Origins and Diversification of the Mycorrhizal Mutualists.</title>
        <authorList>
            <consortium name="DOE Joint Genome Institute"/>
            <consortium name="Mycorrhizal Genomics Consortium"/>
            <person name="Kohler A."/>
            <person name="Kuo A."/>
            <person name="Nagy L.G."/>
            <person name="Floudas D."/>
            <person name="Copeland A."/>
            <person name="Barry K.W."/>
            <person name="Cichocki N."/>
            <person name="Veneault-Fourrey C."/>
            <person name="LaButti K."/>
            <person name="Lindquist E.A."/>
            <person name="Lipzen A."/>
            <person name="Lundell T."/>
            <person name="Morin E."/>
            <person name="Murat C."/>
            <person name="Riley R."/>
            <person name="Ohm R."/>
            <person name="Sun H."/>
            <person name="Tunlid A."/>
            <person name="Henrissat B."/>
            <person name="Grigoriev I.V."/>
            <person name="Hibbett D.S."/>
            <person name="Martin F."/>
        </authorList>
    </citation>
    <scope>NUCLEOTIDE SEQUENCE [LARGE SCALE GENOMIC DNA]</scope>
    <source>
        <strain evidence="3">FD-334 SS-4</strain>
    </source>
</reference>
<feature type="compositionally biased region" description="Basic residues" evidence="1">
    <location>
        <begin position="1"/>
        <end position="11"/>
    </location>
</feature>
<name>A0A0D2NMA3_HYPSF</name>
<evidence type="ECO:0000313" key="3">
    <source>
        <dbReference type="Proteomes" id="UP000054270"/>
    </source>
</evidence>
<feature type="region of interest" description="Disordered" evidence="1">
    <location>
        <begin position="127"/>
        <end position="166"/>
    </location>
</feature>
<feature type="compositionally biased region" description="Low complexity" evidence="1">
    <location>
        <begin position="90"/>
        <end position="104"/>
    </location>
</feature>
<protein>
    <submittedName>
        <fullName evidence="2">Uncharacterized protein</fullName>
    </submittedName>
</protein>
<gene>
    <name evidence="2" type="ORF">HYPSUDRAFT_218651</name>
</gene>
<evidence type="ECO:0000256" key="1">
    <source>
        <dbReference type="SAM" id="MobiDB-lite"/>
    </source>
</evidence>
<dbReference type="AlphaFoldDB" id="A0A0D2NMA3"/>
<feature type="region of interest" description="Disordered" evidence="1">
    <location>
        <begin position="1"/>
        <end position="20"/>
    </location>
</feature>